<dbReference type="AlphaFoldDB" id="A0A7C9PLA9"/>
<accession>A0A7C9PLA9</accession>
<sequence length="197" mass="21277">MCRSPFAHALLAEQLNRNHTIQLRSAGTRATAGQHICPVVATELGDNEFAQTHVARPLSAKLIEGADLILTAELKQRASVARLSPAARSRTFTLIEAATLTEAIDSSRRERIGAGIALPSLGESFEELVARLDGARGLAHPIERKHRWFERRTKESAADALTIPDGHNVNARAHKSALGVVSASSDQLANWLRANLA</sequence>
<keyword evidence="3" id="KW-1185">Reference proteome</keyword>
<comment type="caution">
    <text evidence="2">The sequence shown here is derived from an EMBL/GenBank/DDBJ whole genome shotgun (WGS) entry which is preliminary data.</text>
</comment>
<organism evidence="2 3">
    <name type="scientific">Galbitalea soli</name>
    <dbReference type="NCBI Taxonomy" id="1268042"/>
    <lineage>
        <taxon>Bacteria</taxon>
        <taxon>Bacillati</taxon>
        <taxon>Actinomycetota</taxon>
        <taxon>Actinomycetes</taxon>
        <taxon>Micrococcales</taxon>
        <taxon>Microbacteriaceae</taxon>
        <taxon>Galbitalea</taxon>
    </lineage>
</organism>
<protein>
    <recommendedName>
        <fullName evidence="1">Phosphotyrosine protein phosphatase I domain-containing protein</fullName>
    </recommendedName>
</protein>
<dbReference type="Proteomes" id="UP000479756">
    <property type="component" value="Unassembled WGS sequence"/>
</dbReference>
<gene>
    <name evidence="2" type="ORF">G3T37_01205</name>
</gene>
<evidence type="ECO:0000313" key="3">
    <source>
        <dbReference type="Proteomes" id="UP000479756"/>
    </source>
</evidence>
<dbReference type="EMBL" id="JAAGWZ010000001">
    <property type="protein sequence ID" value="NEM89969.1"/>
    <property type="molecule type" value="Genomic_DNA"/>
</dbReference>
<dbReference type="Gene3D" id="3.40.50.2300">
    <property type="match status" value="1"/>
</dbReference>
<dbReference type="InterPro" id="IPR036196">
    <property type="entry name" value="Ptyr_pPase_sf"/>
</dbReference>
<name>A0A7C9PLA9_9MICO</name>
<dbReference type="InterPro" id="IPR023485">
    <property type="entry name" value="Ptyr_pPase"/>
</dbReference>
<evidence type="ECO:0000259" key="1">
    <source>
        <dbReference type="Pfam" id="PF01451"/>
    </source>
</evidence>
<dbReference type="Pfam" id="PF01451">
    <property type="entry name" value="LMWPc"/>
    <property type="match status" value="1"/>
</dbReference>
<proteinExistence type="predicted"/>
<feature type="domain" description="Phosphotyrosine protein phosphatase I" evidence="1">
    <location>
        <begin position="1"/>
        <end position="96"/>
    </location>
</feature>
<reference evidence="2 3" key="1">
    <citation type="journal article" date="2014" name="Int. J. Syst. Evol. Microbiol.">
        <title>Description of Galbitalea soli gen. nov., sp. nov., and Frondihabitans sucicola sp. nov.</title>
        <authorList>
            <person name="Kim S.J."/>
            <person name="Lim J.M."/>
            <person name="Ahn J.H."/>
            <person name="Weon H.Y."/>
            <person name="Hamada M."/>
            <person name="Suzuki K."/>
            <person name="Ahn T.Y."/>
            <person name="Kwon S.W."/>
        </authorList>
    </citation>
    <scope>NUCLEOTIDE SEQUENCE [LARGE SCALE GENOMIC DNA]</scope>
    <source>
        <strain evidence="2 3">NBRC 108727</strain>
    </source>
</reference>
<dbReference type="SUPFAM" id="SSF52788">
    <property type="entry name" value="Phosphotyrosine protein phosphatases I"/>
    <property type="match status" value="1"/>
</dbReference>
<evidence type="ECO:0000313" key="2">
    <source>
        <dbReference type="EMBL" id="NEM89969.1"/>
    </source>
</evidence>